<dbReference type="PANTHER" id="PTHR10742">
    <property type="entry name" value="FLAVIN MONOAMINE OXIDASE"/>
    <property type="match status" value="1"/>
</dbReference>
<dbReference type="EMBL" id="RSCD01000002">
    <property type="protein sequence ID" value="RSH94585.1"/>
    <property type="molecule type" value="Genomic_DNA"/>
</dbReference>
<dbReference type="InterPro" id="IPR036188">
    <property type="entry name" value="FAD/NAD-bd_sf"/>
</dbReference>
<dbReference type="InterPro" id="IPR050281">
    <property type="entry name" value="Flavin_monoamine_oxidase"/>
</dbReference>
<reference evidence="5 6" key="1">
    <citation type="submission" date="2018-11" db="EMBL/GenBank/DDBJ databases">
        <title>Genome sequence of Saitozyma podzolica DSM 27192.</title>
        <authorList>
            <person name="Aliyu H."/>
            <person name="Gorte O."/>
            <person name="Ochsenreither K."/>
        </authorList>
    </citation>
    <scope>NUCLEOTIDE SEQUENCE [LARGE SCALE GENOMIC DNA]</scope>
    <source>
        <strain evidence="5 6">DSM 27192</strain>
    </source>
</reference>
<proteinExistence type="inferred from homology"/>
<name>A0A427YUA0_9TREE</name>
<evidence type="ECO:0000256" key="2">
    <source>
        <dbReference type="ARBA" id="ARBA00023002"/>
    </source>
</evidence>
<feature type="domain" description="Amine oxidase" evidence="4">
    <location>
        <begin position="17"/>
        <end position="494"/>
    </location>
</feature>
<keyword evidence="6" id="KW-1185">Reference proteome</keyword>
<comment type="caution">
    <text evidence="5">The sequence shown here is derived from an EMBL/GenBank/DDBJ whole genome shotgun (WGS) entry which is preliminary data.</text>
</comment>
<dbReference type="SUPFAM" id="SSF54373">
    <property type="entry name" value="FAD-linked reductases, C-terminal domain"/>
    <property type="match status" value="1"/>
</dbReference>
<dbReference type="GO" id="GO:0050660">
    <property type="term" value="F:flavin adenine dinucleotide binding"/>
    <property type="evidence" value="ECO:0007669"/>
    <property type="project" value="TreeGrafter"/>
</dbReference>
<dbReference type="GO" id="GO:0003682">
    <property type="term" value="F:chromatin binding"/>
    <property type="evidence" value="ECO:0007669"/>
    <property type="project" value="TreeGrafter"/>
</dbReference>
<protein>
    <recommendedName>
        <fullName evidence="4">Amine oxidase domain-containing protein</fullName>
    </recommendedName>
</protein>
<keyword evidence="2" id="KW-0560">Oxidoreductase</keyword>
<dbReference type="SUPFAM" id="SSF51905">
    <property type="entry name" value="FAD/NAD(P)-binding domain"/>
    <property type="match status" value="1"/>
</dbReference>
<evidence type="ECO:0000256" key="3">
    <source>
        <dbReference type="SAM" id="MobiDB-lite"/>
    </source>
</evidence>
<organism evidence="5 6">
    <name type="scientific">Saitozyma podzolica</name>
    <dbReference type="NCBI Taxonomy" id="1890683"/>
    <lineage>
        <taxon>Eukaryota</taxon>
        <taxon>Fungi</taxon>
        <taxon>Dikarya</taxon>
        <taxon>Basidiomycota</taxon>
        <taxon>Agaricomycotina</taxon>
        <taxon>Tremellomycetes</taxon>
        <taxon>Tremellales</taxon>
        <taxon>Trimorphomycetaceae</taxon>
        <taxon>Saitozyma</taxon>
    </lineage>
</organism>
<evidence type="ECO:0000256" key="1">
    <source>
        <dbReference type="ARBA" id="ARBA00005995"/>
    </source>
</evidence>
<gene>
    <name evidence="5" type="ORF">EHS25_004389</name>
</gene>
<dbReference type="PANTHER" id="PTHR10742:SF386">
    <property type="entry name" value="LYSINE-SPECIFIC HISTONE DEMETHYLASE 1A"/>
    <property type="match status" value="1"/>
</dbReference>
<dbReference type="Gene3D" id="3.50.50.60">
    <property type="entry name" value="FAD/NAD(P)-binding domain"/>
    <property type="match status" value="1"/>
</dbReference>
<comment type="similarity">
    <text evidence="1">Belongs to the flavin monoamine oxidase family.</text>
</comment>
<feature type="compositionally biased region" description="Low complexity" evidence="3">
    <location>
        <begin position="146"/>
        <end position="172"/>
    </location>
</feature>
<dbReference type="Pfam" id="PF01593">
    <property type="entry name" value="Amino_oxidase"/>
    <property type="match status" value="1"/>
</dbReference>
<dbReference type="STRING" id="1890683.A0A427YUA0"/>
<evidence type="ECO:0000259" key="4">
    <source>
        <dbReference type="Pfam" id="PF01593"/>
    </source>
</evidence>
<feature type="region of interest" description="Disordered" evidence="3">
    <location>
        <begin position="142"/>
        <end position="177"/>
    </location>
</feature>
<dbReference type="GO" id="GO:0006338">
    <property type="term" value="P:chromatin remodeling"/>
    <property type="evidence" value="ECO:0007669"/>
    <property type="project" value="TreeGrafter"/>
</dbReference>
<dbReference type="AlphaFoldDB" id="A0A427YUA0"/>
<evidence type="ECO:0000313" key="5">
    <source>
        <dbReference type="EMBL" id="RSH94585.1"/>
    </source>
</evidence>
<dbReference type="Proteomes" id="UP000279259">
    <property type="component" value="Unassembled WGS sequence"/>
</dbReference>
<dbReference type="OrthoDB" id="5046242at2759"/>
<dbReference type="GO" id="GO:0016491">
    <property type="term" value="F:oxidoreductase activity"/>
    <property type="evidence" value="ECO:0007669"/>
    <property type="project" value="UniProtKB-KW"/>
</dbReference>
<accession>A0A427YUA0</accession>
<dbReference type="InterPro" id="IPR002937">
    <property type="entry name" value="Amino_oxidase"/>
</dbReference>
<evidence type="ECO:0000313" key="6">
    <source>
        <dbReference type="Proteomes" id="UP000279259"/>
    </source>
</evidence>
<sequence>MPQPKLFDSIILGAGWSGAVAARDLASKGYSVLVLEARDRVGGRAKTWVGPGAKIDVGCSWIHGYREGNPARGIAKELGVAAHLPKPAEGVIYGPDGPLSTSAAAALRASLAAAQASLKTPHPVPAPNASLASALFNPSSPLFQGSTAPSDPASTTVTATSPADPSSASAAAGEQAPALTGDKRLAADFARMLEVPLGLKLEKASLRWSGWESTTNFAGSDAAPEGGYEALVAKVIDGAKSKGAEVKLNAKVSGIKDGDNKVTVTTEDGSTYEGRTVICTIPLGVLKTLPPSFFQPSLPPFLQSTIEGTHVGILEKLLLQYPTAWWPDADKVGSYTFLPTSSAVPNENSSLEEVFAASTLLCANFSCPTLPGPTPTLLSYISETPARLLLRHPAKDVAEAYHAFLVSRFKPSSAPPKPTEYALTNWLTDEYAYGATTTPSIVSDKGERSPMDFKELGRPVWAGKLGFAGEHTDMEHRGSVAGAVVSGQREAERVARLLVLWEDK</sequence>